<dbReference type="Pfam" id="PF21825">
    <property type="entry name" value="crAss001_48"/>
    <property type="match status" value="1"/>
</dbReference>
<gene>
    <name evidence="1" type="ORF">CPT_Moon297</name>
</gene>
<dbReference type="InterPro" id="IPR054052">
    <property type="entry name" value="Y16Q-like"/>
</dbReference>
<dbReference type="RefSeq" id="YP_009146730.1">
    <property type="nucleotide sequence ID" value="NC_027331.1"/>
</dbReference>
<dbReference type="EMBL" id="KM236240">
    <property type="protein sequence ID" value="AIX12268.1"/>
    <property type="molecule type" value="Genomic_DNA"/>
</dbReference>
<sequence>MLPYQQRVIDEQKELETKIEALSAFIATRGSVFDAMEKQDQYYLQQQLTIMVEYNRILNVRIQRF</sequence>
<evidence type="ECO:0000313" key="2">
    <source>
        <dbReference type="Proteomes" id="UP000030323"/>
    </source>
</evidence>
<dbReference type="GeneID" id="24721896"/>
<dbReference type="Proteomes" id="UP000030323">
    <property type="component" value="Segment"/>
</dbReference>
<organism evidence="1 2">
    <name type="scientific">Citrobacter phage Moon</name>
    <dbReference type="NCBI Taxonomy" id="1540095"/>
    <lineage>
        <taxon>Viruses</taxon>
        <taxon>Duplodnaviria</taxon>
        <taxon>Heunggongvirae</taxon>
        <taxon>Uroviricota</taxon>
        <taxon>Caudoviricetes</taxon>
        <taxon>Pantevenvirales</taxon>
        <taxon>Straboviridae</taxon>
        <taxon>Tevenvirinae</taxon>
        <taxon>Moonvirus</taxon>
        <taxon>Moonvirus moon</taxon>
    </lineage>
</organism>
<evidence type="ECO:0000313" key="1">
    <source>
        <dbReference type="EMBL" id="AIX12268.1"/>
    </source>
</evidence>
<protein>
    <submittedName>
        <fullName evidence="1">Uncharacterized protein</fullName>
    </submittedName>
</protein>
<accession>A0A0A0YTV6</accession>
<keyword evidence="2" id="KW-1185">Reference proteome</keyword>
<name>A0A0A0YTV6_9CAUD</name>
<dbReference type="KEGG" id="vg:24721896"/>
<reference evidence="1 2" key="1">
    <citation type="journal article" date="2015" name="Genome Announc.">
        <title>Complete Genome Sequence of Citrobacter freundii Myophage Moon.</title>
        <authorList>
            <person name="Edwards G.B."/>
            <person name="Luna A.J."/>
            <person name="Hernandez A.C."/>
            <person name="Kuty Everett G.F."/>
        </authorList>
    </citation>
    <scope>NUCLEOTIDE SEQUENCE [LARGE SCALE GENOMIC DNA]</scope>
</reference>
<proteinExistence type="predicted"/>